<dbReference type="Proteomes" id="UP000012429">
    <property type="component" value="Unassembled WGS sequence"/>
</dbReference>
<name>N6U730_9HYPH</name>
<evidence type="ECO:0000313" key="1">
    <source>
        <dbReference type="EMBL" id="ENN86043.1"/>
    </source>
</evidence>
<comment type="caution">
    <text evidence="1">The sequence shown here is derived from an EMBL/GenBank/DDBJ whole genome shotgun (WGS) entry which is preliminary data.</text>
</comment>
<dbReference type="AlphaFoldDB" id="N6U730"/>
<dbReference type="PATRIC" id="fig|363754.4.peg.4001"/>
<gene>
    <name evidence="1" type="ORF">RHSP_31803</name>
</gene>
<organism evidence="1 2">
    <name type="scientific">Rhizobium freirei PRF 81</name>
    <dbReference type="NCBI Taxonomy" id="363754"/>
    <lineage>
        <taxon>Bacteria</taxon>
        <taxon>Pseudomonadati</taxon>
        <taxon>Pseudomonadota</taxon>
        <taxon>Alphaproteobacteria</taxon>
        <taxon>Hyphomicrobiales</taxon>
        <taxon>Rhizobiaceae</taxon>
        <taxon>Rhizobium/Agrobacterium group</taxon>
        <taxon>Rhizobium</taxon>
    </lineage>
</organism>
<protein>
    <submittedName>
        <fullName evidence="1">Uncharacterized protein</fullName>
    </submittedName>
</protein>
<dbReference type="EMBL" id="AQHN01000072">
    <property type="protein sequence ID" value="ENN86043.1"/>
    <property type="molecule type" value="Genomic_DNA"/>
</dbReference>
<dbReference type="STRING" id="363754.RHSP_31803"/>
<reference evidence="1 2" key="1">
    <citation type="journal article" date="2012" name="BMC Genomics">
        <title>Genomic basis of broad host range and environmental adaptability of Rhizobium tropici CIAT 899 and Rhizobium sp. PRF 81 which are used in inoculants for common bean (Phaseolus vulgaris L.).</title>
        <authorList>
            <person name="Ormeno-Orrillo E."/>
            <person name="Menna P."/>
            <person name="Almeida L.G."/>
            <person name="Ollero F.J."/>
            <person name="Nicolas M.F."/>
            <person name="Pains Rodrigues E."/>
            <person name="Shigueyoshi Nakatani A."/>
            <person name="Silva Batista J.S."/>
            <person name="Oliveira Chueire L.M."/>
            <person name="Souza R.C."/>
            <person name="Ribeiro Vasconcelos A.T."/>
            <person name="Megias M."/>
            <person name="Hungria M."/>
            <person name="Martinez-Romero E."/>
        </authorList>
    </citation>
    <scope>NUCLEOTIDE SEQUENCE [LARGE SCALE GENOMIC DNA]</scope>
    <source>
        <strain evidence="1 2">PRF 81</strain>
    </source>
</reference>
<sequence length="177" mass="19759">MMALAGDNSSKAENDFRLLVAYYHRKDLASHFEAKRIAGDKKANRKNANAHGISSAKLDHYLKSVIADDKQKVVDKLYSERQNLEWMGLIPKTTGGDLLSQGERVTGEPLIRASGFQAGLLGNDRVSGHMAGTDEDHWWLTSYDEGRKEYETKIPDLLARIEANEDKEAPPADDDED</sequence>
<keyword evidence="2" id="KW-1185">Reference proteome</keyword>
<proteinExistence type="predicted"/>
<evidence type="ECO:0000313" key="2">
    <source>
        <dbReference type="Proteomes" id="UP000012429"/>
    </source>
</evidence>
<accession>N6U730</accession>